<evidence type="ECO:0000313" key="2">
    <source>
        <dbReference type="Proteomes" id="UP001528673"/>
    </source>
</evidence>
<keyword evidence="2" id="KW-1185">Reference proteome</keyword>
<reference evidence="1 2" key="1">
    <citation type="submission" date="2023-02" db="EMBL/GenBank/DDBJ databases">
        <title>Bacterial whole genomic sequence of Curvibacter sp. HBC61.</title>
        <authorList>
            <person name="Le V."/>
            <person name="Ko S.-R."/>
            <person name="Ahn C.-Y."/>
            <person name="Oh H.-M."/>
        </authorList>
    </citation>
    <scope>NUCLEOTIDE SEQUENCE [LARGE SCALE GENOMIC DNA]</scope>
    <source>
        <strain evidence="1 2">HBC61</strain>
    </source>
</reference>
<evidence type="ECO:0000313" key="1">
    <source>
        <dbReference type="EMBL" id="MDD0840588.1"/>
    </source>
</evidence>
<protein>
    <submittedName>
        <fullName evidence="1">Phosphoglycerate mutase</fullName>
    </submittedName>
</protein>
<sequence length="329" mass="36065">MSDSKLAPLGADPTPQAVIVPYAAAAPEGARAALSALQLPHLDRLLPTLQAAPTDEGDEYHYIPPHERALARALGLPDGVSPAAPPPWAAHRAQQQGAAPGTAWAWFYPCHWLVGADQIQMSAPSELALSEREAQALLAVLAPFFAEDGITLQIDTPERWLASGEVFRDLHSAALDRVLRRDIQLWLPEGPGARTLRRLQSETQMLLYTHPLNEARQAARRPVVNSFWVSGSGVLPATWQAPRQAPTVWDTLHQPALDGDWAAWSAAWQQLDAGPVRELLQRSEAGQPIELTLCGERSARRWHSAPRSLGQKLKGWFQRPRCNTALEAL</sequence>
<comment type="caution">
    <text evidence="1">The sequence shown here is derived from an EMBL/GenBank/DDBJ whole genome shotgun (WGS) entry which is preliminary data.</text>
</comment>
<proteinExistence type="predicted"/>
<organism evidence="1 2">
    <name type="scientific">Curvibacter cyanobacteriorum</name>
    <dbReference type="NCBI Taxonomy" id="3026422"/>
    <lineage>
        <taxon>Bacteria</taxon>
        <taxon>Pseudomonadati</taxon>
        <taxon>Pseudomonadota</taxon>
        <taxon>Betaproteobacteria</taxon>
        <taxon>Burkholderiales</taxon>
        <taxon>Comamonadaceae</taxon>
        <taxon>Curvibacter</taxon>
    </lineage>
</organism>
<accession>A0ABT5N2P5</accession>
<dbReference type="Proteomes" id="UP001528673">
    <property type="component" value="Unassembled WGS sequence"/>
</dbReference>
<gene>
    <name evidence="1" type="ORF">PSQ40_18555</name>
</gene>
<dbReference type="EMBL" id="JAQSIP010000010">
    <property type="protein sequence ID" value="MDD0840588.1"/>
    <property type="molecule type" value="Genomic_DNA"/>
</dbReference>
<dbReference type="RefSeq" id="WP_273953374.1">
    <property type="nucleotide sequence ID" value="NZ_JAQSIP010000010.1"/>
</dbReference>
<name>A0ABT5N2P5_9BURK</name>